<dbReference type="InterPro" id="IPR025824">
    <property type="entry name" value="OB-fold_nuc-bd_dom"/>
</dbReference>
<keyword evidence="3" id="KW-0378">Hydrolase</keyword>
<dbReference type="Pfam" id="PF13742">
    <property type="entry name" value="tRNA_anti_2"/>
    <property type="match status" value="1"/>
</dbReference>
<accession>A0A3G5A8F7</accession>
<name>A0A3G5A8F7_9VIRU</name>
<evidence type="ECO:0000256" key="4">
    <source>
        <dbReference type="ARBA" id="ARBA00022839"/>
    </source>
</evidence>
<evidence type="ECO:0000259" key="6">
    <source>
        <dbReference type="Pfam" id="PF13742"/>
    </source>
</evidence>
<dbReference type="GO" id="GO:0008855">
    <property type="term" value="F:exodeoxyribonuclease VII activity"/>
    <property type="evidence" value="ECO:0007669"/>
    <property type="project" value="InterPro"/>
</dbReference>
<keyword evidence="2" id="KW-0540">Nuclease</keyword>
<dbReference type="GO" id="GO:0009318">
    <property type="term" value="C:exodeoxyribonuclease VII complex"/>
    <property type="evidence" value="ECO:0007669"/>
    <property type="project" value="InterPro"/>
</dbReference>
<feature type="domain" description="Exonuclease VII large subunit C-terminal" evidence="5">
    <location>
        <begin position="125"/>
        <end position="292"/>
    </location>
</feature>
<sequence>MLEFKSVSDLNNAIKKTVDDPYGDVRVSGEISNVKISNKNLFATLKDADSSIGVVCWGWGYRKKKVDLCNGDTILVTGKLAFYLKSGNICLVGSKFEKLGVLGDLHVGYELLKKRCEDLGYFGGKKEFPKFVFRIGIVTSLEGAALQDILYVLNKNKFIGDVLVKGCVVQGGNAAQSIVEGITLLLSKKLDVIIISRGGGSFEDLIAFSDENVLNRIHSSDVFTISAVGHEIDFMLSDFVADLRAPTPSVSGEIVAGRQRGMVDEYFGIRNSVMISCREKILGKLRGHRAKMKYLSGNVEKRIVGEIDLLGSFMGKMNGVLRGKFDRVRMKLGQLGGLIGVRKGVILVSGDRIINSVADLKKGQKLKLIMQDGEVNVIVAQVEK</sequence>
<dbReference type="InterPro" id="IPR020579">
    <property type="entry name" value="Exonuc_VII_lsu_C"/>
</dbReference>
<dbReference type="NCBIfam" id="TIGR00237">
    <property type="entry name" value="xseA"/>
    <property type="match status" value="1"/>
</dbReference>
<proteinExistence type="inferred from homology"/>
<dbReference type="HAMAP" id="MF_00378">
    <property type="entry name" value="Exonuc_7_L"/>
    <property type="match status" value="1"/>
</dbReference>
<protein>
    <submittedName>
        <fullName evidence="7">Exodeoxyribonuclease VII large subunit</fullName>
    </submittedName>
</protein>
<evidence type="ECO:0000256" key="3">
    <source>
        <dbReference type="ARBA" id="ARBA00022801"/>
    </source>
</evidence>
<feature type="domain" description="OB-fold nucleic acid binding" evidence="6">
    <location>
        <begin position="6"/>
        <end position="92"/>
    </location>
</feature>
<dbReference type="GO" id="GO:0003676">
    <property type="term" value="F:nucleic acid binding"/>
    <property type="evidence" value="ECO:0007669"/>
    <property type="project" value="InterPro"/>
</dbReference>
<evidence type="ECO:0000313" key="7">
    <source>
        <dbReference type="EMBL" id="AYV83535.1"/>
    </source>
</evidence>
<organism evidence="7">
    <name type="scientific">Hyperionvirus sp</name>
    <dbReference type="NCBI Taxonomy" id="2487770"/>
    <lineage>
        <taxon>Viruses</taxon>
        <taxon>Varidnaviria</taxon>
        <taxon>Bamfordvirae</taxon>
        <taxon>Nucleocytoviricota</taxon>
        <taxon>Megaviricetes</taxon>
        <taxon>Imitervirales</taxon>
        <taxon>Mimiviridae</taxon>
        <taxon>Klosneuvirinae</taxon>
    </lineage>
</organism>
<evidence type="ECO:0000259" key="5">
    <source>
        <dbReference type="Pfam" id="PF02601"/>
    </source>
</evidence>
<dbReference type="InterPro" id="IPR003753">
    <property type="entry name" value="Exonuc_VII_L"/>
</dbReference>
<evidence type="ECO:0000256" key="1">
    <source>
        <dbReference type="ARBA" id="ARBA00022490"/>
    </source>
</evidence>
<dbReference type="PANTHER" id="PTHR30008">
    <property type="entry name" value="EXODEOXYRIBONUCLEASE 7 LARGE SUBUNIT"/>
    <property type="match status" value="1"/>
</dbReference>
<dbReference type="PANTHER" id="PTHR30008:SF0">
    <property type="entry name" value="EXODEOXYRIBONUCLEASE 7 LARGE SUBUNIT"/>
    <property type="match status" value="1"/>
</dbReference>
<keyword evidence="1" id="KW-0963">Cytoplasm</keyword>
<evidence type="ECO:0000256" key="2">
    <source>
        <dbReference type="ARBA" id="ARBA00022722"/>
    </source>
</evidence>
<dbReference type="GO" id="GO:0006308">
    <property type="term" value="P:DNA catabolic process"/>
    <property type="evidence" value="ECO:0007669"/>
    <property type="project" value="InterPro"/>
</dbReference>
<dbReference type="Pfam" id="PF02601">
    <property type="entry name" value="Exonuc_VII_L"/>
    <property type="match status" value="1"/>
</dbReference>
<keyword evidence="4" id="KW-0269">Exonuclease</keyword>
<gene>
    <name evidence="7" type="ORF">Hyperionvirus8_19</name>
</gene>
<dbReference type="EMBL" id="MK072390">
    <property type="protein sequence ID" value="AYV83535.1"/>
    <property type="molecule type" value="Genomic_DNA"/>
</dbReference>
<dbReference type="CDD" id="cd04489">
    <property type="entry name" value="ExoVII_LU_OBF"/>
    <property type="match status" value="1"/>
</dbReference>
<reference evidence="7" key="1">
    <citation type="submission" date="2018-10" db="EMBL/GenBank/DDBJ databases">
        <title>Hidden diversity of soil giant viruses.</title>
        <authorList>
            <person name="Schulz F."/>
            <person name="Alteio L."/>
            <person name="Goudeau D."/>
            <person name="Ryan E.M."/>
            <person name="Malmstrom R.R."/>
            <person name="Blanchard J."/>
            <person name="Woyke T."/>
        </authorList>
    </citation>
    <scope>NUCLEOTIDE SEQUENCE</scope>
    <source>
        <strain evidence="7">HYV1</strain>
    </source>
</reference>